<dbReference type="RefSeq" id="WP_246385979.1">
    <property type="nucleotide sequence ID" value="NZ_JACICY010000006.1"/>
</dbReference>
<feature type="domain" description="Phospholipid/glycerol acyltransferase" evidence="9">
    <location>
        <begin position="78"/>
        <end position="192"/>
    </location>
</feature>
<keyword evidence="2 10" id="KW-0808">Transferase</keyword>
<dbReference type="InterPro" id="IPR002123">
    <property type="entry name" value="Plipid/glycerol_acylTrfase"/>
</dbReference>
<name>A0A7W5ZYF7_9SPHN</name>
<dbReference type="GO" id="GO:0016020">
    <property type="term" value="C:membrane"/>
    <property type="evidence" value="ECO:0007669"/>
    <property type="project" value="UniProtKB-SubCell"/>
</dbReference>
<dbReference type="CDD" id="cd07989">
    <property type="entry name" value="LPLAT_AGPAT-like"/>
    <property type="match status" value="1"/>
</dbReference>
<evidence type="ECO:0000259" key="9">
    <source>
        <dbReference type="SMART" id="SM00563"/>
    </source>
</evidence>
<gene>
    <name evidence="10" type="ORF">GGQ88_002776</name>
</gene>
<evidence type="ECO:0000256" key="7">
    <source>
        <dbReference type="ARBA" id="ARBA00023315"/>
    </source>
</evidence>
<dbReference type="SMART" id="SM00563">
    <property type="entry name" value="PlsC"/>
    <property type="match status" value="1"/>
</dbReference>
<evidence type="ECO:0000256" key="4">
    <source>
        <dbReference type="ARBA" id="ARBA00022989"/>
    </source>
</evidence>
<keyword evidence="4 8" id="KW-1133">Transmembrane helix</keyword>
<keyword evidence="7 10" id="KW-0012">Acyltransferase</keyword>
<dbReference type="GO" id="GO:0003841">
    <property type="term" value="F:1-acylglycerol-3-phosphate O-acyltransferase activity"/>
    <property type="evidence" value="ECO:0007669"/>
    <property type="project" value="UniProtKB-EC"/>
</dbReference>
<evidence type="ECO:0000313" key="11">
    <source>
        <dbReference type="Proteomes" id="UP000562395"/>
    </source>
</evidence>
<accession>A0A7W5ZYF7</accession>
<evidence type="ECO:0000256" key="2">
    <source>
        <dbReference type="ARBA" id="ARBA00022679"/>
    </source>
</evidence>
<keyword evidence="3 8" id="KW-0812">Transmembrane</keyword>
<dbReference type="GO" id="GO:0006629">
    <property type="term" value="P:lipid metabolic process"/>
    <property type="evidence" value="ECO:0007669"/>
    <property type="project" value="UniProtKB-KW"/>
</dbReference>
<keyword evidence="5" id="KW-0443">Lipid metabolism</keyword>
<evidence type="ECO:0000256" key="6">
    <source>
        <dbReference type="ARBA" id="ARBA00023136"/>
    </source>
</evidence>
<evidence type="ECO:0000256" key="3">
    <source>
        <dbReference type="ARBA" id="ARBA00022692"/>
    </source>
</evidence>
<protein>
    <submittedName>
        <fullName evidence="10">1-acyl-sn-glycerol-3-phosphate acyltransferase</fullName>
        <ecNumber evidence="10">2.3.1.51</ecNumber>
    </submittedName>
</protein>
<evidence type="ECO:0000256" key="5">
    <source>
        <dbReference type="ARBA" id="ARBA00023098"/>
    </source>
</evidence>
<dbReference type="SUPFAM" id="SSF69593">
    <property type="entry name" value="Glycerol-3-phosphate (1)-acyltransferase"/>
    <property type="match status" value="1"/>
</dbReference>
<comment type="caution">
    <text evidence="10">The sequence shown here is derived from an EMBL/GenBank/DDBJ whole genome shotgun (WGS) entry which is preliminary data.</text>
</comment>
<dbReference type="EC" id="2.3.1.51" evidence="10"/>
<dbReference type="Proteomes" id="UP000562395">
    <property type="component" value="Unassembled WGS sequence"/>
</dbReference>
<dbReference type="Pfam" id="PF01553">
    <property type="entry name" value="Acyltransferase"/>
    <property type="match status" value="1"/>
</dbReference>
<feature type="transmembrane region" description="Helical" evidence="8">
    <location>
        <begin position="21"/>
        <end position="42"/>
    </location>
</feature>
<organism evidence="10 11">
    <name type="scientific">Novosphingobium hassiacum</name>
    <dbReference type="NCBI Taxonomy" id="173676"/>
    <lineage>
        <taxon>Bacteria</taxon>
        <taxon>Pseudomonadati</taxon>
        <taxon>Pseudomonadota</taxon>
        <taxon>Alphaproteobacteria</taxon>
        <taxon>Sphingomonadales</taxon>
        <taxon>Sphingomonadaceae</taxon>
        <taxon>Novosphingobium</taxon>
    </lineage>
</organism>
<evidence type="ECO:0000256" key="1">
    <source>
        <dbReference type="ARBA" id="ARBA00004370"/>
    </source>
</evidence>
<sequence>MTATADALPRAGFSLAGRARVSLRIAAMLLWLMACVPLYYLWRVMRMRNPWPRRFLGGIARIVGARVTINGTAARKGAFLLSNHVSWLDIPVISGASGSAFVAHSGLADHGALKWLCDMNDTVFVARHERRSVHAQVEQVRAALSESNALTVFAEGTTSDGTSLLPFKSSLLSALDPPPPGIAIQPVWLDYGVDVASMAWVGEEPGLDNFIKILARRGPLPVTVHFLAPLDGEESASRKTMALAARERILSAMARNR</sequence>
<keyword evidence="6 8" id="KW-0472">Membrane</keyword>
<dbReference type="PANTHER" id="PTHR23063">
    <property type="entry name" value="PHOSPHOLIPID ACYLTRANSFERASE"/>
    <property type="match status" value="1"/>
</dbReference>
<dbReference type="AlphaFoldDB" id="A0A7W5ZYF7"/>
<evidence type="ECO:0000256" key="8">
    <source>
        <dbReference type="SAM" id="Phobius"/>
    </source>
</evidence>
<proteinExistence type="predicted"/>
<comment type="subcellular location">
    <subcellularLocation>
        <location evidence="1">Membrane</location>
    </subcellularLocation>
</comment>
<evidence type="ECO:0000313" key="10">
    <source>
        <dbReference type="EMBL" id="MBB3861492.1"/>
    </source>
</evidence>
<dbReference type="EMBL" id="JACICY010000006">
    <property type="protein sequence ID" value="MBB3861492.1"/>
    <property type="molecule type" value="Genomic_DNA"/>
</dbReference>
<dbReference type="PANTHER" id="PTHR23063:SF52">
    <property type="entry name" value="LYSOPHOSPHATIDYLCHOLINE ACYLTRANSFERASE"/>
    <property type="match status" value="1"/>
</dbReference>
<reference evidence="10 11" key="1">
    <citation type="submission" date="2020-08" db="EMBL/GenBank/DDBJ databases">
        <title>Genomic Encyclopedia of Type Strains, Phase IV (KMG-IV): sequencing the most valuable type-strain genomes for metagenomic binning, comparative biology and taxonomic classification.</title>
        <authorList>
            <person name="Goeker M."/>
        </authorList>
    </citation>
    <scope>NUCLEOTIDE SEQUENCE [LARGE SCALE GENOMIC DNA]</scope>
    <source>
        <strain evidence="10 11">DSM 14552</strain>
    </source>
</reference>
<keyword evidence="11" id="KW-1185">Reference proteome</keyword>